<dbReference type="AlphaFoldDB" id="A0A7G9G653"/>
<keyword evidence="1" id="KW-0813">Transport</keyword>
<dbReference type="SMART" id="SM00382">
    <property type="entry name" value="AAA"/>
    <property type="match status" value="1"/>
</dbReference>
<dbReference type="InterPro" id="IPR003593">
    <property type="entry name" value="AAA+_ATPase"/>
</dbReference>
<protein>
    <submittedName>
        <fullName evidence="5">ABC transporter ATP-binding protein</fullName>
    </submittedName>
</protein>
<dbReference type="InterPro" id="IPR050166">
    <property type="entry name" value="ABC_transporter_ATP-bind"/>
</dbReference>
<evidence type="ECO:0000256" key="3">
    <source>
        <dbReference type="ARBA" id="ARBA00022840"/>
    </source>
</evidence>
<dbReference type="KEGG" id="qdo:H9Q78_03845"/>
<name>A0A7G9G653_9FIRM</name>
<dbReference type="Proteomes" id="UP000515823">
    <property type="component" value="Chromosome"/>
</dbReference>
<evidence type="ECO:0000256" key="1">
    <source>
        <dbReference type="ARBA" id="ARBA00022448"/>
    </source>
</evidence>
<dbReference type="PANTHER" id="PTHR42788:SF21">
    <property type="entry name" value="ABC TRANSPORTER ATP-BINDING PROTEIN"/>
    <property type="match status" value="1"/>
</dbReference>
<dbReference type="RefSeq" id="WP_249303688.1">
    <property type="nucleotide sequence ID" value="NZ_CP060634.1"/>
</dbReference>
<dbReference type="InterPro" id="IPR017871">
    <property type="entry name" value="ABC_transporter-like_CS"/>
</dbReference>
<dbReference type="Pfam" id="PF00005">
    <property type="entry name" value="ABC_tran"/>
    <property type="match status" value="1"/>
</dbReference>
<dbReference type="PROSITE" id="PS50893">
    <property type="entry name" value="ABC_TRANSPORTER_2"/>
    <property type="match status" value="1"/>
</dbReference>
<dbReference type="CDD" id="cd03293">
    <property type="entry name" value="ABC_NrtD_SsuB_transporters"/>
    <property type="match status" value="1"/>
</dbReference>
<sequence>MEPILEFIHVCFSYHSLDGETSALYDISLKVSPGEFVAVVGPSGCGKTTLLSLISGLLKPESGEIRLFGKAQGTSGANIGYMLQRDHLFEWRTVYDNVLLGLEIKRNLTSNARASVDSMLDTYGLSAFKDAPPSSLSGGMRQRAALIRTLALEPDILLLDEPFSALDYQTRLEVGDDIGGIIRKEHKTAVLVTHDLSEAITLADKVVILSDRPARIKKILPLHFDEVYDSPLKRRSSPQFSGYFEEIWKELKSNG</sequence>
<accession>A0A7G9G653</accession>
<proteinExistence type="predicted"/>
<dbReference type="PROSITE" id="PS00211">
    <property type="entry name" value="ABC_TRANSPORTER_1"/>
    <property type="match status" value="1"/>
</dbReference>
<evidence type="ECO:0000259" key="4">
    <source>
        <dbReference type="PROSITE" id="PS50893"/>
    </source>
</evidence>
<dbReference type="Gene3D" id="3.40.50.300">
    <property type="entry name" value="P-loop containing nucleotide triphosphate hydrolases"/>
    <property type="match status" value="1"/>
</dbReference>
<dbReference type="InterPro" id="IPR027417">
    <property type="entry name" value="P-loop_NTPase"/>
</dbReference>
<keyword evidence="2" id="KW-0547">Nucleotide-binding</keyword>
<dbReference type="InterPro" id="IPR003439">
    <property type="entry name" value="ABC_transporter-like_ATP-bd"/>
</dbReference>
<dbReference type="GO" id="GO:0005524">
    <property type="term" value="F:ATP binding"/>
    <property type="evidence" value="ECO:0007669"/>
    <property type="project" value="UniProtKB-KW"/>
</dbReference>
<dbReference type="GO" id="GO:0016887">
    <property type="term" value="F:ATP hydrolysis activity"/>
    <property type="evidence" value="ECO:0007669"/>
    <property type="project" value="InterPro"/>
</dbReference>
<dbReference type="PANTHER" id="PTHR42788">
    <property type="entry name" value="TAURINE IMPORT ATP-BINDING PROTEIN-RELATED"/>
    <property type="match status" value="1"/>
</dbReference>
<evidence type="ECO:0000256" key="2">
    <source>
        <dbReference type="ARBA" id="ARBA00022741"/>
    </source>
</evidence>
<organism evidence="5 6">
    <name type="scientific">Qiania dongpingensis</name>
    <dbReference type="NCBI Taxonomy" id="2763669"/>
    <lineage>
        <taxon>Bacteria</taxon>
        <taxon>Bacillati</taxon>
        <taxon>Bacillota</taxon>
        <taxon>Clostridia</taxon>
        <taxon>Lachnospirales</taxon>
        <taxon>Lachnospiraceae</taxon>
        <taxon>Qiania</taxon>
    </lineage>
</organism>
<keyword evidence="6" id="KW-1185">Reference proteome</keyword>
<feature type="domain" description="ABC transporter" evidence="4">
    <location>
        <begin position="5"/>
        <end position="236"/>
    </location>
</feature>
<keyword evidence="3 5" id="KW-0067">ATP-binding</keyword>
<evidence type="ECO:0000313" key="6">
    <source>
        <dbReference type="Proteomes" id="UP000515823"/>
    </source>
</evidence>
<dbReference type="SUPFAM" id="SSF52540">
    <property type="entry name" value="P-loop containing nucleoside triphosphate hydrolases"/>
    <property type="match status" value="1"/>
</dbReference>
<dbReference type="EMBL" id="CP060634">
    <property type="protein sequence ID" value="QNM06285.1"/>
    <property type="molecule type" value="Genomic_DNA"/>
</dbReference>
<gene>
    <name evidence="5" type="ORF">H9Q78_03845</name>
</gene>
<evidence type="ECO:0000313" key="5">
    <source>
        <dbReference type="EMBL" id="QNM06285.1"/>
    </source>
</evidence>
<reference evidence="5 6" key="1">
    <citation type="submission" date="2020-08" db="EMBL/GenBank/DDBJ databases">
        <authorList>
            <person name="Liu C."/>
            <person name="Sun Q."/>
        </authorList>
    </citation>
    <scope>NUCLEOTIDE SEQUENCE [LARGE SCALE GENOMIC DNA]</scope>
    <source>
        <strain evidence="5 6">NSJ-38</strain>
    </source>
</reference>